<feature type="region of interest" description="Disordered" evidence="1">
    <location>
        <begin position="1"/>
        <end position="54"/>
    </location>
</feature>
<name>A0ABU6QC42_9FABA</name>
<evidence type="ECO:0000256" key="1">
    <source>
        <dbReference type="SAM" id="MobiDB-lite"/>
    </source>
</evidence>
<feature type="compositionally biased region" description="Low complexity" evidence="1">
    <location>
        <begin position="23"/>
        <end position="45"/>
    </location>
</feature>
<dbReference type="Proteomes" id="UP001341840">
    <property type="component" value="Unassembled WGS sequence"/>
</dbReference>
<accession>A0ABU6QC42</accession>
<proteinExistence type="predicted"/>
<sequence>MARKGSSSLAKGKATAYGPPTQASPRLAAMRARLAASSRPETPDAPVTPAPPTAKRTARISMKYYSMKLADRDGPSNAANNITSSWDLLTAPMTAALELLQTTRRMIAPH</sequence>
<evidence type="ECO:0000313" key="3">
    <source>
        <dbReference type="Proteomes" id="UP001341840"/>
    </source>
</evidence>
<organism evidence="2 3">
    <name type="scientific">Stylosanthes scabra</name>
    <dbReference type="NCBI Taxonomy" id="79078"/>
    <lineage>
        <taxon>Eukaryota</taxon>
        <taxon>Viridiplantae</taxon>
        <taxon>Streptophyta</taxon>
        <taxon>Embryophyta</taxon>
        <taxon>Tracheophyta</taxon>
        <taxon>Spermatophyta</taxon>
        <taxon>Magnoliopsida</taxon>
        <taxon>eudicotyledons</taxon>
        <taxon>Gunneridae</taxon>
        <taxon>Pentapetalae</taxon>
        <taxon>rosids</taxon>
        <taxon>fabids</taxon>
        <taxon>Fabales</taxon>
        <taxon>Fabaceae</taxon>
        <taxon>Papilionoideae</taxon>
        <taxon>50 kb inversion clade</taxon>
        <taxon>dalbergioids sensu lato</taxon>
        <taxon>Dalbergieae</taxon>
        <taxon>Pterocarpus clade</taxon>
        <taxon>Stylosanthes</taxon>
    </lineage>
</organism>
<comment type="caution">
    <text evidence="2">The sequence shown here is derived from an EMBL/GenBank/DDBJ whole genome shotgun (WGS) entry which is preliminary data.</text>
</comment>
<dbReference type="EMBL" id="JASCZI010000151">
    <property type="protein sequence ID" value="MED6109418.1"/>
    <property type="molecule type" value="Genomic_DNA"/>
</dbReference>
<evidence type="ECO:0000313" key="2">
    <source>
        <dbReference type="EMBL" id="MED6109418.1"/>
    </source>
</evidence>
<reference evidence="2 3" key="1">
    <citation type="journal article" date="2023" name="Plants (Basel)">
        <title>Bridging the Gap: Combining Genomics and Transcriptomics Approaches to Understand Stylosanthes scabra, an Orphan Legume from the Brazilian Caatinga.</title>
        <authorList>
            <person name="Ferreira-Neto J.R.C."/>
            <person name="da Silva M.D."/>
            <person name="Binneck E."/>
            <person name="de Melo N.F."/>
            <person name="da Silva R.H."/>
            <person name="de Melo A.L.T.M."/>
            <person name="Pandolfi V."/>
            <person name="Bustamante F.O."/>
            <person name="Brasileiro-Vidal A.C."/>
            <person name="Benko-Iseppon A.M."/>
        </authorList>
    </citation>
    <scope>NUCLEOTIDE SEQUENCE [LARGE SCALE GENOMIC DNA]</scope>
    <source>
        <tissue evidence="2">Leaves</tissue>
    </source>
</reference>
<protein>
    <submittedName>
        <fullName evidence="2">Uncharacterized protein</fullName>
    </submittedName>
</protein>
<gene>
    <name evidence="2" type="ORF">PIB30_033394</name>
</gene>
<keyword evidence="3" id="KW-1185">Reference proteome</keyword>